<keyword evidence="7 10" id="KW-1015">Disulfide bond</keyword>
<dbReference type="GeneID" id="110201862"/>
<dbReference type="RefSeq" id="XP_020833396.1">
    <property type="nucleotide sequence ID" value="XM_020977737.1"/>
</dbReference>
<dbReference type="FunFam" id="2.60.120.200:FF:000070">
    <property type="entry name" value="Serum amyloid P-component"/>
    <property type="match status" value="1"/>
</dbReference>
<dbReference type="InterPro" id="IPR030476">
    <property type="entry name" value="Pentaxin_CS"/>
</dbReference>
<accession>A0A6P5JQ71</accession>
<name>A0A6P5JQ71_PHACI</name>
<dbReference type="InterPro" id="IPR001759">
    <property type="entry name" value="PTX_dom"/>
</dbReference>
<feature type="domain" description="Pentraxin (PTX)" evidence="12">
    <location>
        <begin position="40"/>
        <end position="239"/>
    </location>
</feature>
<dbReference type="GO" id="GO:0001849">
    <property type="term" value="F:complement component C1q complex binding"/>
    <property type="evidence" value="ECO:0007669"/>
    <property type="project" value="TreeGrafter"/>
</dbReference>
<comment type="function">
    <text evidence="8">Displays several functions associated with host defense: it promotes agglutination, bacterial capsular swelling, phagocytosis and complement fixation through its calcium-dependent binding to phosphorylcholine. Can interact with DNA and histones and may scavenge nuclear material released from damaged circulating cells.</text>
</comment>
<evidence type="ECO:0000256" key="1">
    <source>
        <dbReference type="ARBA" id="ARBA00004613"/>
    </source>
</evidence>
<evidence type="ECO:0000256" key="6">
    <source>
        <dbReference type="ARBA" id="ARBA00022837"/>
    </source>
</evidence>
<dbReference type="CDD" id="cd00152">
    <property type="entry name" value="PTX"/>
    <property type="match status" value="1"/>
</dbReference>
<keyword evidence="4 11" id="KW-0479">Metal-binding</keyword>
<evidence type="ECO:0000259" key="12">
    <source>
        <dbReference type="PROSITE" id="PS51828"/>
    </source>
</evidence>
<evidence type="ECO:0000256" key="7">
    <source>
        <dbReference type="ARBA" id="ARBA00023157"/>
    </source>
</evidence>
<dbReference type="GO" id="GO:0006953">
    <property type="term" value="P:acute-phase response"/>
    <property type="evidence" value="ECO:0007669"/>
    <property type="project" value="UniProtKB-KW"/>
</dbReference>
<evidence type="ECO:0000256" key="5">
    <source>
        <dbReference type="ARBA" id="ARBA00022729"/>
    </source>
</evidence>
<evidence type="ECO:0000256" key="3">
    <source>
        <dbReference type="ARBA" id="ARBA00022525"/>
    </source>
</evidence>
<dbReference type="Gene3D" id="2.60.120.200">
    <property type="match status" value="1"/>
</dbReference>
<dbReference type="InterPro" id="IPR051005">
    <property type="entry name" value="Pentraxin_domain"/>
</dbReference>
<evidence type="ECO:0000313" key="14">
    <source>
        <dbReference type="RefSeq" id="XP_020833396.1"/>
    </source>
</evidence>
<keyword evidence="6 11" id="KW-0106">Calcium</keyword>
<dbReference type="AlphaFoldDB" id="A0A6P5JQ71"/>
<dbReference type="PROSITE" id="PS00289">
    <property type="entry name" value="PTX_1"/>
    <property type="match status" value="1"/>
</dbReference>
<keyword evidence="5" id="KW-0732">Signal</keyword>
<dbReference type="PRINTS" id="PR00895">
    <property type="entry name" value="PENTAXIN"/>
</dbReference>
<keyword evidence="3" id="KW-0964">Secreted</keyword>
<protein>
    <recommendedName>
        <fullName evidence="11">Pentraxin family member</fullName>
    </recommendedName>
</protein>
<sequence>MFSPPHGLIEQKWRMNMEKLPLCFLVIVSLSNALAQTDLSGKAFVFPRQSQDSYVTLIPQLEKPLKAFTVCLKVYTDLTRSYNLFSFATRALDNEILLFDEGDSKFSLSVGNVMVMFQVPVATPAPRHFCATWESESGIAELWVDGKPMVRKALKQGYSVGVKSKIILGQEQDSFGGGFQKTQSLVGDIGDVFMWDFVLLPGEINTVYLGGTFSPNFLDWRGLKFEKKGYVVIKPQLWA</sequence>
<dbReference type="SUPFAM" id="SSF49899">
    <property type="entry name" value="Concanavalin A-like lectins/glucanases"/>
    <property type="match status" value="1"/>
</dbReference>
<evidence type="ECO:0000256" key="9">
    <source>
        <dbReference type="ARBA" id="ARBA00038102"/>
    </source>
</evidence>
<keyword evidence="2" id="KW-0011">Acute phase</keyword>
<organism evidence="13 14">
    <name type="scientific">Phascolarctos cinereus</name>
    <name type="common">Koala</name>
    <dbReference type="NCBI Taxonomy" id="38626"/>
    <lineage>
        <taxon>Eukaryota</taxon>
        <taxon>Metazoa</taxon>
        <taxon>Chordata</taxon>
        <taxon>Craniata</taxon>
        <taxon>Vertebrata</taxon>
        <taxon>Euteleostomi</taxon>
        <taxon>Mammalia</taxon>
        <taxon>Metatheria</taxon>
        <taxon>Diprotodontia</taxon>
        <taxon>Phascolarctidae</taxon>
        <taxon>Phascolarctos</taxon>
    </lineage>
</organism>
<reference evidence="14" key="1">
    <citation type="submission" date="2025-08" db="UniProtKB">
        <authorList>
            <consortium name="RefSeq"/>
        </authorList>
    </citation>
    <scope>IDENTIFICATION</scope>
    <source>
        <tissue evidence="14">Spleen</tissue>
    </source>
</reference>
<dbReference type="Proteomes" id="UP000515140">
    <property type="component" value="Unplaced"/>
</dbReference>
<gene>
    <name evidence="14" type="primary">LOC110201862</name>
</gene>
<dbReference type="SMART" id="SM00159">
    <property type="entry name" value="PTX"/>
    <property type="match status" value="1"/>
</dbReference>
<evidence type="ECO:0000256" key="2">
    <source>
        <dbReference type="ARBA" id="ARBA00022486"/>
    </source>
</evidence>
<evidence type="ECO:0000256" key="10">
    <source>
        <dbReference type="PROSITE-ProRule" id="PRU01172"/>
    </source>
</evidence>
<comment type="cofactor">
    <cofactor evidence="11">
        <name>Ca(2+)</name>
        <dbReference type="ChEBI" id="CHEBI:29108"/>
    </cofactor>
    <text evidence="11">Binds 2 calcium ions per subunit.</text>
</comment>
<dbReference type="Pfam" id="PF00354">
    <property type="entry name" value="Pentaxin"/>
    <property type="match status" value="1"/>
</dbReference>
<dbReference type="PROSITE" id="PS51828">
    <property type="entry name" value="PTX_2"/>
    <property type="match status" value="1"/>
</dbReference>
<dbReference type="PANTHER" id="PTHR45869">
    <property type="entry name" value="C-REACTIVE PROTEIN-RELATED"/>
    <property type="match status" value="1"/>
</dbReference>
<comment type="subcellular location">
    <subcellularLocation>
        <location evidence="1 11">Secreted</location>
    </subcellularLocation>
</comment>
<dbReference type="PANTHER" id="PTHR45869:SF7">
    <property type="entry name" value="C-REACTIVE PROTEIN"/>
    <property type="match status" value="1"/>
</dbReference>
<evidence type="ECO:0000256" key="4">
    <source>
        <dbReference type="ARBA" id="ARBA00022723"/>
    </source>
</evidence>
<comment type="similarity">
    <text evidence="9 11">Belongs to the pentraxin family.</text>
</comment>
<feature type="disulfide bond" evidence="10">
    <location>
        <begin position="71"/>
        <end position="130"/>
    </location>
</feature>
<evidence type="ECO:0000313" key="13">
    <source>
        <dbReference type="Proteomes" id="UP000515140"/>
    </source>
</evidence>
<proteinExistence type="inferred from homology"/>
<dbReference type="GO" id="GO:0005615">
    <property type="term" value="C:extracellular space"/>
    <property type="evidence" value="ECO:0007669"/>
    <property type="project" value="TreeGrafter"/>
</dbReference>
<evidence type="ECO:0000256" key="8">
    <source>
        <dbReference type="ARBA" id="ARBA00037561"/>
    </source>
</evidence>
<dbReference type="GO" id="GO:0046872">
    <property type="term" value="F:metal ion binding"/>
    <property type="evidence" value="ECO:0007669"/>
    <property type="project" value="UniProtKB-KW"/>
</dbReference>
<dbReference type="GO" id="GO:0045087">
    <property type="term" value="P:innate immune response"/>
    <property type="evidence" value="ECO:0007669"/>
    <property type="project" value="TreeGrafter"/>
</dbReference>
<dbReference type="InterPro" id="IPR013320">
    <property type="entry name" value="ConA-like_dom_sf"/>
</dbReference>
<dbReference type="GO" id="GO:0030169">
    <property type="term" value="F:low-density lipoprotein particle binding"/>
    <property type="evidence" value="ECO:0007669"/>
    <property type="project" value="TreeGrafter"/>
</dbReference>
<keyword evidence="13" id="KW-1185">Reference proteome</keyword>
<evidence type="ECO:0000256" key="11">
    <source>
        <dbReference type="RuleBase" id="RU362112"/>
    </source>
</evidence>
<comment type="subunit">
    <text evidence="11">Homopentamer. Pentaxin (or pentraxin) have a discoid arrangement of 5 non-covalently bound subunits.</text>
</comment>